<proteinExistence type="inferred from homology"/>
<sequence>MPVSNETIGMGMPSAMRKRSVQAAEAKQKIAEAAVSARLEARASADTKQPPMIGQPRNVSMTDAARIISQAEEDEDRPEETPNEPVKEPTFKVTLKTTQVTTDEMNNGGSTTEVPISFEGKKVFAVDGFSFSVLPEAKFPGFYDKDVKKLFEKWAIRFHISKYRFHEQYEPSLKSTFLRDLFTSEAFQKNARRAGRRGLSNPTQDMEAKITKVDAEDLDATVTNMGFFDRIEENGILGASGKIRGCFEDIIDDVSCNSLLRQALLNEDHEHYDLFNDDERKELIFRLFRHIVIGGGTMCQYEDYLKPYLDTCKLLYKDLIAVCRNSTTGQVDVKTHAYQISQVDGITLFPIEHELNTCFVCIDSLRKYVTYYYAAWPGNSW</sequence>
<organism evidence="8">
    <name type="scientific">Lotharella globosa</name>
    <dbReference type="NCBI Taxonomy" id="91324"/>
    <lineage>
        <taxon>Eukaryota</taxon>
        <taxon>Sar</taxon>
        <taxon>Rhizaria</taxon>
        <taxon>Cercozoa</taxon>
        <taxon>Chlorarachniophyceae</taxon>
        <taxon>Lotharella</taxon>
    </lineage>
</organism>
<evidence type="ECO:0000256" key="1">
    <source>
        <dbReference type="ARBA" id="ARBA00004430"/>
    </source>
</evidence>
<evidence type="ECO:0000256" key="5">
    <source>
        <dbReference type="ARBA" id="ARBA00023212"/>
    </source>
</evidence>
<evidence type="ECO:0000256" key="4">
    <source>
        <dbReference type="ARBA" id="ARBA00022490"/>
    </source>
</evidence>
<accession>A0A7S3Z9Y9</accession>
<reference evidence="8" key="1">
    <citation type="submission" date="2021-01" db="EMBL/GenBank/DDBJ databases">
        <authorList>
            <person name="Corre E."/>
            <person name="Pelletier E."/>
            <person name="Niang G."/>
            <person name="Scheremetjew M."/>
            <person name="Finn R."/>
            <person name="Kale V."/>
            <person name="Holt S."/>
            <person name="Cochrane G."/>
            <person name="Meng A."/>
            <person name="Brown T."/>
            <person name="Cohen L."/>
        </authorList>
    </citation>
    <scope>NUCLEOTIDE SEQUENCE</scope>
    <source>
        <strain evidence="8">CCCM811</strain>
    </source>
</reference>
<dbReference type="GO" id="GO:0005930">
    <property type="term" value="C:axoneme"/>
    <property type="evidence" value="ECO:0007669"/>
    <property type="project" value="UniProtKB-SubCell"/>
</dbReference>
<keyword evidence="6" id="KW-0966">Cell projection</keyword>
<dbReference type="EMBL" id="HBIV01040140">
    <property type="protein sequence ID" value="CAE0676644.1"/>
    <property type="molecule type" value="Transcribed_RNA"/>
</dbReference>
<feature type="region of interest" description="Disordered" evidence="7">
    <location>
        <begin position="1"/>
        <end position="23"/>
    </location>
</feature>
<protein>
    <recommendedName>
        <fullName evidence="3">Cilia- and flagella-associated protein 300</fullName>
    </recommendedName>
</protein>
<dbReference type="Pfam" id="PF14926">
    <property type="entry name" value="CFAP300"/>
    <property type="match status" value="1"/>
</dbReference>
<evidence type="ECO:0000256" key="6">
    <source>
        <dbReference type="ARBA" id="ARBA00023273"/>
    </source>
</evidence>
<keyword evidence="4" id="KW-0963">Cytoplasm</keyword>
<feature type="region of interest" description="Disordered" evidence="7">
    <location>
        <begin position="37"/>
        <end position="90"/>
    </location>
</feature>
<comment type="similarity">
    <text evidence="2">Belongs to the CFAP300 family.</text>
</comment>
<comment type="subcellular location">
    <subcellularLocation>
        <location evidence="1">Cytoplasm</location>
        <location evidence="1">Cytoskeleton</location>
        <location evidence="1">Cilium axoneme</location>
    </subcellularLocation>
</comment>
<dbReference type="InterPro" id="IPR029416">
    <property type="entry name" value="CFAP300"/>
</dbReference>
<gene>
    <name evidence="8" type="ORF">LGLO00237_LOCUS28422</name>
</gene>
<evidence type="ECO:0000313" key="8">
    <source>
        <dbReference type="EMBL" id="CAE0676644.1"/>
    </source>
</evidence>
<evidence type="ECO:0000256" key="2">
    <source>
        <dbReference type="ARBA" id="ARBA00009205"/>
    </source>
</evidence>
<dbReference type="PANTHER" id="PTHR31078">
    <property type="entry name" value="CILIA- AND FLAGELLA-ASSOCIATED PROTEIN 300"/>
    <property type="match status" value="1"/>
</dbReference>
<feature type="compositionally biased region" description="Acidic residues" evidence="7">
    <location>
        <begin position="71"/>
        <end position="82"/>
    </location>
</feature>
<name>A0A7S3Z9Y9_9EUKA</name>
<evidence type="ECO:0000256" key="3">
    <source>
        <dbReference type="ARBA" id="ARBA00022174"/>
    </source>
</evidence>
<dbReference type="PANTHER" id="PTHR31078:SF1">
    <property type="entry name" value="CILIA- AND FLAGELLA-ASSOCIATED PROTEIN 300"/>
    <property type="match status" value="1"/>
</dbReference>
<evidence type="ECO:0000256" key="7">
    <source>
        <dbReference type="SAM" id="MobiDB-lite"/>
    </source>
</evidence>
<keyword evidence="5" id="KW-0206">Cytoskeleton</keyword>
<dbReference type="AlphaFoldDB" id="A0A7S3Z9Y9"/>